<evidence type="ECO:0000256" key="12">
    <source>
        <dbReference type="SAM" id="MobiDB-lite"/>
    </source>
</evidence>
<dbReference type="InterPro" id="IPR012337">
    <property type="entry name" value="RNaseH-like_sf"/>
</dbReference>
<feature type="compositionally biased region" description="Polar residues" evidence="12">
    <location>
        <begin position="811"/>
        <end position="826"/>
    </location>
</feature>
<proteinExistence type="predicted"/>
<dbReference type="SUPFAM" id="SSF56672">
    <property type="entry name" value="DNA/RNA polymerases"/>
    <property type="match status" value="1"/>
</dbReference>
<dbReference type="GO" id="GO:0003676">
    <property type="term" value="F:nucleic acid binding"/>
    <property type="evidence" value="ECO:0007669"/>
    <property type="project" value="InterPro"/>
</dbReference>
<evidence type="ECO:0000256" key="4">
    <source>
        <dbReference type="ARBA" id="ARBA00022801"/>
    </source>
</evidence>
<evidence type="ECO:0000256" key="6">
    <source>
        <dbReference type="ARBA" id="ARBA00022908"/>
    </source>
</evidence>
<keyword evidence="3" id="KW-0255">Endonuclease</keyword>
<dbReference type="Gene3D" id="3.30.420.10">
    <property type="entry name" value="Ribonuclease H-like superfamily/Ribonuclease H"/>
    <property type="match status" value="1"/>
</dbReference>
<feature type="domain" description="Integrase catalytic" evidence="14">
    <location>
        <begin position="546"/>
        <end position="711"/>
    </location>
</feature>
<evidence type="ECO:0000256" key="7">
    <source>
        <dbReference type="ARBA" id="ARBA00022918"/>
    </source>
</evidence>
<keyword evidence="7" id="KW-0695">RNA-directed DNA polymerase</keyword>
<dbReference type="InterPro" id="IPR057670">
    <property type="entry name" value="SH3_retrovirus"/>
</dbReference>
<keyword evidence="10" id="KW-0511">Multifunctional enzyme</keyword>
<dbReference type="Pfam" id="PF14223">
    <property type="entry name" value="Retrotran_gag_2"/>
    <property type="match status" value="1"/>
</dbReference>
<keyword evidence="11" id="KW-0862">Zinc</keyword>
<evidence type="ECO:0000256" key="8">
    <source>
        <dbReference type="ARBA" id="ARBA00022932"/>
    </source>
</evidence>
<dbReference type="PROSITE" id="PS50158">
    <property type="entry name" value="ZF_CCHC"/>
    <property type="match status" value="1"/>
</dbReference>
<dbReference type="GO" id="GO:0016787">
    <property type="term" value="F:hydrolase activity"/>
    <property type="evidence" value="ECO:0007669"/>
    <property type="project" value="UniProtKB-KW"/>
</dbReference>
<evidence type="ECO:0000259" key="13">
    <source>
        <dbReference type="PROSITE" id="PS50158"/>
    </source>
</evidence>
<dbReference type="Pfam" id="PF25597">
    <property type="entry name" value="SH3_retrovirus"/>
    <property type="match status" value="1"/>
</dbReference>
<keyword evidence="2" id="KW-0479">Metal-binding</keyword>
<keyword evidence="8" id="KW-0808">Transferase</keyword>
<organism evidence="15 16">
    <name type="scientific">Podarcis lilfordi</name>
    <name type="common">Lilford's wall lizard</name>
    <dbReference type="NCBI Taxonomy" id="74358"/>
    <lineage>
        <taxon>Eukaryota</taxon>
        <taxon>Metazoa</taxon>
        <taxon>Chordata</taxon>
        <taxon>Craniata</taxon>
        <taxon>Vertebrata</taxon>
        <taxon>Euteleostomi</taxon>
        <taxon>Lepidosauria</taxon>
        <taxon>Squamata</taxon>
        <taxon>Bifurcata</taxon>
        <taxon>Unidentata</taxon>
        <taxon>Episquamata</taxon>
        <taxon>Laterata</taxon>
        <taxon>Lacertibaenia</taxon>
        <taxon>Lacertidae</taxon>
        <taxon>Podarcis</taxon>
    </lineage>
</organism>
<dbReference type="InterPro" id="IPR039537">
    <property type="entry name" value="Retrotran_Ty1/copia-like"/>
</dbReference>
<evidence type="ECO:0000256" key="5">
    <source>
        <dbReference type="ARBA" id="ARBA00022842"/>
    </source>
</evidence>
<feature type="region of interest" description="Disordered" evidence="12">
    <location>
        <begin position="785"/>
        <end position="902"/>
    </location>
</feature>
<keyword evidence="1" id="KW-0540">Nuclease</keyword>
<keyword evidence="5" id="KW-0460">Magnesium</keyword>
<dbReference type="EMBL" id="OX395127">
    <property type="protein sequence ID" value="CAI5768508.1"/>
    <property type="molecule type" value="Genomic_DNA"/>
</dbReference>
<dbReference type="GO" id="GO:0003964">
    <property type="term" value="F:RNA-directed DNA polymerase activity"/>
    <property type="evidence" value="ECO:0007669"/>
    <property type="project" value="UniProtKB-KW"/>
</dbReference>
<evidence type="ECO:0000256" key="1">
    <source>
        <dbReference type="ARBA" id="ARBA00022722"/>
    </source>
</evidence>
<dbReference type="InterPro" id="IPR013103">
    <property type="entry name" value="RVT_2"/>
</dbReference>
<dbReference type="CDD" id="cd09272">
    <property type="entry name" value="RNase_HI_RT_Ty1"/>
    <property type="match status" value="1"/>
</dbReference>
<evidence type="ECO:0000256" key="10">
    <source>
        <dbReference type="ARBA" id="ARBA00023268"/>
    </source>
</evidence>
<dbReference type="GO" id="GO:0006310">
    <property type="term" value="P:DNA recombination"/>
    <property type="evidence" value="ECO:0007669"/>
    <property type="project" value="UniProtKB-KW"/>
</dbReference>
<keyword evidence="6" id="KW-0229">DNA integration</keyword>
<feature type="compositionally biased region" description="Acidic residues" evidence="12">
    <location>
        <begin position="794"/>
        <end position="805"/>
    </location>
</feature>
<keyword evidence="8" id="KW-0548">Nucleotidyltransferase</keyword>
<evidence type="ECO:0000256" key="3">
    <source>
        <dbReference type="ARBA" id="ARBA00022759"/>
    </source>
</evidence>
<evidence type="ECO:0000259" key="14">
    <source>
        <dbReference type="PROSITE" id="PS50994"/>
    </source>
</evidence>
<dbReference type="InterPro" id="IPR043502">
    <property type="entry name" value="DNA/RNA_pol_sf"/>
</dbReference>
<keyword evidence="8" id="KW-0239">DNA-directed DNA polymerase</keyword>
<dbReference type="InterPro" id="IPR001878">
    <property type="entry name" value="Znf_CCHC"/>
</dbReference>
<keyword evidence="11" id="KW-0863">Zinc-finger</keyword>
<dbReference type="InterPro" id="IPR001584">
    <property type="entry name" value="Integrase_cat-core"/>
</dbReference>
<keyword evidence="16" id="KW-1185">Reference proteome</keyword>
<keyword evidence="9" id="KW-0233">DNA recombination</keyword>
<dbReference type="Pfam" id="PF00665">
    <property type="entry name" value="rve"/>
    <property type="match status" value="1"/>
</dbReference>
<reference evidence="15" key="1">
    <citation type="submission" date="2022-12" db="EMBL/GenBank/DDBJ databases">
        <authorList>
            <person name="Alioto T."/>
            <person name="Alioto T."/>
            <person name="Gomez Garrido J."/>
        </authorList>
    </citation>
    <scope>NUCLEOTIDE SEQUENCE</scope>
</reference>
<dbReference type="SUPFAM" id="SSF53098">
    <property type="entry name" value="Ribonuclease H-like"/>
    <property type="match status" value="1"/>
</dbReference>
<accession>A0AA35K182</accession>
<dbReference type="PROSITE" id="PS50994">
    <property type="entry name" value="INTEGRASE"/>
    <property type="match status" value="1"/>
</dbReference>
<dbReference type="Pfam" id="PF07727">
    <property type="entry name" value="RVT_2"/>
    <property type="match status" value="1"/>
</dbReference>
<evidence type="ECO:0000256" key="11">
    <source>
        <dbReference type="PROSITE-ProRule" id="PRU00047"/>
    </source>
</evidence>
<gene>
    <name evidence="15" type="ORF">PODLI_1B016866</name>
</gene>
<dbReference type="Proteomes" id="UP001178461">
    <property type="component" value="Chromosome 2"/>
</dbReference>
<name>A0AA35K182_9SAUR</name>
<dbReference type="GO" id="GO:0008270">
    <property type="term" value="F:zinc ion binding"/>
    <property type="evidence" value="ECO:0007669"/>
    <property type="project" value="UniProtKB-KW"/>
</dbReference>
<dbReference type="GO" id="GO:0004519">
    <property type="term" value="F:endonuclease activity"/>
    <property type="evidence" value="ECO:0007669"/>
    <property type="project" value="UniProtKB-KW"/>
</dbReference>
<dbReference type="GO" id="GO:0015074">
    <property type="term" value="P:DNA integration"/>
    <property type="evidence" value="ECO:0007669"/>
    <property type="project" value="UniProtKB-KW"/>
</dbReference>
<dbReference type="PANTHER" id="PTHR42648">
    <property type="entry name" value="TRANSPOSASE, PUTATIVE-RELATED"/>
    <property type="match status" value="1"/>
</dbReference>
<feature type="region of interest" description="Disordered" evidence="12">
    <location>
        <begin position="252"/>
        <end position="288"/>
    </location>
</feature>
<dbReference type="PANTHER" id="PTHR42648:SF11">
    <property type="entry name" value="TRANSPOSON TY4-P GAG-POL POLYPROTEIN"/>
    <property type="match status" value="1"/>
</dbReference>
<keyword evidence="4" id="KW-0378">Hydrolase</keyword>
<evidence type="ECO:0000313" key="15">
    <source>
        <dbReference type="EMBL" id="CAI5768508.1"/>
    </source>
</evidence>
<dbReference type="InterPro" id="IPR036397">
    <property type="entry name" value="RNaseH_sf"/>
</dbReference>
<dbReference type="GO" id="GO:0003887">
    <property type="term" value="F:DNA-directed DNA polymerase activity"/>
    <property type="evidence" value="ECO:0007669"/>
    <property type="project" value="UniProtKB-KW"/>
</dbReference>
<evidence type="ECO:0000256" key="2">
    <source>
        <dbReference type="ARBA" id="ARBA00022723"/>
    </source>
</evidence>
<evidence type="ECO:0000256" key="9">
    <source>
        <dbReference type="ARBA" id="ARBA00023172"/>
    </source>
</evidence>
<sequence>MAAQAQQGHESFNIPFERLNGANWEDWSKRMYYWLEGKQLWECTQADPVVAGPNAAAADVERATAAAKKDKKAMSHVVMAIEASQLPHIDGLRTCHQIWSALTRIHQRTTAGAKIHVIRSLFEKRLSPGEPIRDHIAQMLTIFSKLRQLNVPFPDELKAYTLLSSLDRSYENLVLTMETMPPQDLTIEYISGRLIDEESKRQRAVKEGAGCTPRKSGGGAARSGEDCVRAFVSKRCYRCGSNTHLVRNCPLEAQDGGKDSGRRGMSTKQVPKAGSHQRRGKAAGQNKDKASYHLTAALVCLGSSESPSRGEAVAMATRKDTDSGGATNAMASLENSQRDTFSFVVDSGASHCLVNSRELLRNCKTVKTARSVILADGSKRPLTESGSLFCSFLGCEVPAYFVPELAHSLLSVSALMAIGIDVLFSNNLCSFYRDGKKIYSVERKDRLFLVEMPIENGAGGKMGLVENGACGESIDDAQVQCANVPPHHDCIHLWHRKFGHAGWSLVRKAAMNTIGCRFKACDKYLDCQACKQSKVTTCTYPRSERRTSKPFELVHADLSGPMPTPSLAGSKWVLILIDDFSKHTWLFTLRCKSEAAALIRDWITAVELRFSTRVVSFQSDRGGEFTGSALQSFFRQKGITHRLTAPYSPQQNGVAERKFRTLQESANAMLADSGLPQRFWAESYKTACFVQNRVFNSSVGDTPYFLLHGKKPKVDFFHIFGSQAWVLVPKAMRRKGEPRSRKMIFVGYEPSSKAWRFAYPTGNQSKLLISGSAEFCEQSGWKRLHGNPDVLLDSGDEEEEDEAEPVAEAQSPEQGSPRQRPQTSPKGSPKTPPQVSVKSEPRSEPSSPAEPAVRPKRRSRSEGEVSDTGDGRADPGESGAGPEFTLRRSARSTKGKPPERYEATSVWVGVARCEPESFEDVQKLPQAEASKWREAMQKEMNSMESLGVFSLTQLPANQRAVSCRWIYRLKPTETGEPQYKARLVARGFTQKKGVHFTEVYSPTSRAETLRMLLAIAAQRGWKVSHFDVDVAYLNSDLQEELYMLPPPGFEVSEQGSVWRLHKSIYGLRQSARNWNMCLHEALEELGFKRSVADSCLYLKGSGETQEVILVFVDDILMMSQTSEQMQKFARELGKRFKLKQLGDVKSYLGVQIAKTEDGSFLLCQKGKIEQLLEKFRMSDCVGARSPMEAVYAKECQQAERVVFENTEVFQSALGSLLYLSQWSRPDIAFAVNLLSREASNPSVQAWNGIKRVLRYLQETKDFCLRLPAQGEVKLTCFVDSDWANSEDRKSVSGLVVKFGDSVVGWRSRKQSLIALSSTEAEFSALSDACRELEFYVCLVKEICGENCLPVVVHEDNQWTQRFISPKGGVLFGSPPV</sequence>
<evidence type="ECO:0000313" key="16">
    <source>
        <dbReference type="Proteomes" id="UP001178461"/>
    </source>
</evidence>
<feature type="domain" description="CCHC-type" evidence="13">
    <location>
        <begin position="235"/>
        <end position="250"/>
    </location>
</feature>
<protein>
    <submittedName>
        <fullName evidence="15">Retrovirus-related Pol polyprotein from transposon TNT 1-94</fullName>
    </submittedName>
</protein>